<evidence type="ECO:0000256" key="6">
    <source>
        <dbReference type="SAM" id="MobiDB-lite"/>
    </source>
</evidence>
<evidence type="ECO:0000313" key="9">
    <source>
        <dbReference type="Proteomes" id="UP000050761"/>
    </source>
</evidence>
<feature type="compositionally biased region" description="Polar residues" evidence="6">
    <location>
        <begin position="227"/>
        <end position="239"/>
    </location>
</feature>
<keyword evidence="3" id="KW-0238">DNA-binding</keyword>
<sequence>MQQAFRWWASVAVATGQNRLLSLVRTPPNFFFTAGRTADIVHCAIGCLRRSSAHRRLHSFVEIPETSTSINLSELIASQPPNEGIHRLIERERPYGSRHLHTMTPDEFIRIELTPETRLHIQWLLDNYETADGTSLPRCALYDHYKKHCNEHKLDAVNAASFGKLIRSVFNGLRTRRLGTRGNSKYHYYGIRIKADSPLMQSHIPERYSPHEASAPICRPSLKRPNTAMSLQHSRPASR</sequence>
<dbReference type="InterPro" id="IPR039779">
    <property type="entry name" value="RFX-like"/>
</dbReference>
<dbReference type="Gene3D" id="1.10.10.10">
    <property type="entry name" value="Winged helix-like DNA-binding domain superfamily/Winged helix DNA-binding domain"/>
    <property type="match status" value="1"/>
</dbReference>
<dbReference type="InterPro" id="IPR036388">
    <property type="entry name" value="WH-like_DNA-bd_sf"/>
</dbReference>
<keyword evidence="9" id="KW-1185">Reference proteome</keyword>
<feature type="region of interest" description="Disordered" evidence="6">
    <location>
        <begin position="210"/>
        <end position="239"/>
    </location>
</feature>
<reference evidence="8 9" key="1">
    <citation type="submission" date="2018-11" db="EMBL/GenBank/DDBJ databases">
        <authorList>
            <consortium name="Pathogen Informatics"/>
        </authorList>
    </citation>
    <scope>NUCLEOTIDE SEQUENCE [LARGE SCALE GENOMIC DNA]</scope>
</reference>
<evidence type="ECO:0000313" key="10">
    <source>
        <dbReference type="WBParaSite" id="HPBE_0001429001-mRNA-1"/>
    </source>
</evidence>
<dbReference type="InterPro" id="IPR036390">
    <property type="entry name" value="WH_DNA-bd_sf"/>
</dbReference>
<dbReference type="OrthoDB" id="10056949at2759"/>
<dbReference type="Pfam" id="PF02257">
    <property type="entry name" value="RFX_DNA_binding"/>
    <property type="match status" value="1"/>
</dbReference>
<evidence type="ECO:0000256" key="2">
    <source>
        <dbReference type="ARBA" id="ARBA00023015"/>
    </source>
</evidence>
<keyword evidence="4" id="KW-0804">Transcription</keyword>
<comment type="subcellular location">
    <subcellularLocation>
        <location evidence="1">Nucleus</location>
    </subcellularLocation>
</comment>
<feature type="domain" description="RFX-type winged-helix" evidence="7">
    <location>
        <begin position="120"/>
        <end position="195"/>
    </location>
</feature>
<evidence type="ECO:0000256" key="4">
    <source>
        <dbReference type="ARBA" id="ARBA00023163"/>
    </source>
</evidence>
<organism evidence="9 10">
    <name type="scientific">Heligmosomoides polygyrus</name>
    <name type="common">Parasitic roundworm</name>
    <dbReference type="NCBI Taxonomy" id="6339"/>
    <lineage>
        <taxon>Eukaryota</taxon>
        <taxon>Metazoa</taxon>
        <taxon>Ecdysozoa</taxon>
        <taxon>Nematoda</taxon>
        <taxon>Chromadorea</taxon>
        <taxon>Rhabditida</taxon>
        <taxon>Rhabditina</taxon>
        <taxon>Rhabditomorpha</taxon>
        <taxon>Strongyloidea</taxon>
        <taxon>Heligmosomidae</taxon>
        <taxon>Heligmosomoides</taxon>
    </lineage>
</organism>
<dbReference type="SUPFAM" id="SSF46785">
    <property type="entry name" value="Winged helix' DNA-binding domain"/>
    <property type="match status" value="1"/>
</dbReference>
<name>A0A183FZS9_HELPZ</name>
<evidence type="ECO:0000256" key="1">
    <source>
        <dbReference type="ARBA" id="ARBA00004123"/>
    </source>
</evidence>
<dbReference type="Proteomes" id="UP000050761">
    <property type="component" value="Unassembled WGS sequence"/>
</dbReference>
<dbReference type="GO" id="GO:0000978">
    <property type="term" value="F:RNA polymerase II cis-regulatory region sequence-specific DNA binding"/>
    <property type="evidence" value="ECO:0007669"/>
    <property type="project" value="TreeGrafter"/>
</dbReference>
<evidence type="ECO:0000259" key="7">
    <source>
        <dbReference type="PROSITE" id="PS51526"/>
    </source>
</evidence>
<protein>
    <submittedName>
        <fullName evidence="10">RFX-type winged-helix domain-containing protein</fullName>
    </submittedName>
</protein>
<evidence type="ECO:0000313" key="8">
    <source>
        <dbReference type="EMBL" id="VDO99136.1"/>
    </source>
</evidence>
<proteinExistence type="predicted"/>
<accession>A0A3P7ZB65</accession>
<evidence type="ECO:0000256" key="3">
    <source>
        <dbReference type="ARBA" id="ARBA00023125"/>
    </source>
</evidence>
<dbReference type="GO" id="GO:0005634">
    <property type="term" value="C:nucleus"/>
    <property type="evidence" value="ECO:0007669"/>
    <property type="project" value="UniProtKB-SubCell"/>
</dbReference>
<gene>
    <name evidence="8" type="ORF">HPBE_LOCUS14291</name>
</gene>
<dbReference type="FunFam" id="1.10.10.10:FF:000017">
    <property type="entry name" value="transcription factor RFX3 isoform X1"/>
    <property type="match status" value="1"/>
</dbReference>
<dbReference type="GO" id="GO:0000981">
    <property type="term" value="F:DNA-binding transcription factor activity, RNA polymerase II-specific"/>
    <property type="evidence" value="ECO:0007669"/>
    <property type="project" value="TreeGrafter"/>
</dbReference>
<dbReference type="InterPro" id="IPR003150">
    <property type="entry name" value="DNA-bd_RFX"/>
</dbReference>
<accession>A0A183FZS9</accession>
<dbReference type="PROSITE" id="PS51526">
    <property type="entry name" value="RFX_DBD"/>
    <property type="match status" value="1"/>
</dbReference>
<dbReference type="AlphaFoldDB" id="A0A183FZS9"/>
<reference evidence="10" key="2">
    <citation type="submission" date="2019-09" db="UniProtKB">
        <authorList>
            <consortium name="WormBaseParasite"/>
        </authorList>
    </citation>
    <scope>IDENTIFICATION</scope>
</reference>
<dbReference type="PANTHER" id="PTHR12619:SF33">
    <property type="entry name" value="RFX, ISOFORM H"/>
    <property type="match status" value="1"/>
</dbReference>
<dbReference type="WBParaSite" id="HPBE_0001429001-mRNA-1">
    <property type="protein sequence ID" value="HPBE_0001429001-mRNA-1"/>
    <property type="gene ID" value="HPBE_0001429001"/>
</dbReference>
<evidence type="ECO:0000256" key="5">
    <source>
        <dbReference type="ARBA" id="ARBA00023242"/>
    </source>
</evidence>
<keyword evidence="2" id="KW-0805">Transcription regulation</keyword>
<keyword evidence="5" id="KW-0539">Nucleus</keyword>
<dbReference type="PANTHER" id="PTHR12619">
    <property type="entry name" value="RFX TRANSCRIPTION FACTOR FAMILY"/>
    <property type="match status" value="1"/>
</dbReference>
<dbReference type="EMBL" id="UZAH01028292">
    <property type="protein sequence ID" value="VDO99136.1"/>
    <property type="molecule type" value="Genomic_DNA"/>
</dbReference>